<dbReference type="PROSITE" id="PS00626">
    <property type="entry name" value="RCC1_2"/>
    <property type="match status" value="2"/>
</dbReference>
<dbReference type="SUPFAM" id="SSF54695">
    <property type="entry name" value="POZ domain"/>
    <property type="match status" value="1"/>
</dbReference>
<dbReference type="SUPFAM" id="SSF50985">
    <property type="entry name" value="RCC1/BLIP-II"/>
    <property type="match status" value="1"/>
</dbReference>
<keyword evidence="1" id="KW-0677">Repeat</keyword>
<dbReference type="CDD" id="cd14733">
    <property type="entry name" value="BACK"/>
    <property type="match status" value="1"/>
</dbReference>
<evidence type="ECO:0000313" key="4">
    <source>
        <dbReference type="EMBL" id="CAD7631921.1"/>
    </source>
</evidence>
<accession>A0A7R9L137</accession>
<dbReference type="InterPro" id="IPR000408">
    <property type="entry name" value="Reg_chr_condens"/>
</dbReference>
<dbReference type="Proteomes" id="UP000759131">
    <property type="component" value="Unassembled WGS sequence"/>
</dbReference>
<dbReference type="InterPro" id="IPR051625">
    <property type="entry name" value="Signaling_Regulatory_Domain"/>
</dbReference>
<dbReference type="Gene3D" id="3.30.710.10">
    <property type="entry name" value="Potassium Channel Kv1.1, Chain A"/>
    <property type="match status" value="1"/>
</dbReference>
<dbReference type="PROSITE" id="PS50097">
    <property type="entry name" value="BTB"/>
    <property type="match status" value="1"/>
</dbReference>
<keyword evidence="5" id="KW-1185">Reference proteome</keyword>
<dbReference type="EMBL" id="CAJPIZ010010194">
    <property type="protein sequence ID" value="CAG2112351.1"/>
    <property type="molecule type" value="Genomic_DNA"/>
</dbReference>
<evidence type="ECO:0000256" key="1">
    <source>
        <dbReference type="ARBA" id="ARBA00022737"/>
    </source>
</evidence>
<dbReference type="Pfam" id="PF13540">
    <property type="entry name" value="RCC1_2"/>
    <property type="match status" value="1"/>
</dbReference>
<feature type="repeat" description="RCC1" evidence="2">
    <location>
        <begin position="1"/>
        <end position="44"/>
    </location>
</feature>
<feature type="non-terminal residue" evidence="4">
    <location>
        <position position="1"/>
    </location>
</feature>
<dbReference type="Pfam" id="PF00415">
    <property type="entry name" value="RCC1"/>
    <property type="match status" value="1"/>
</dbReference>
<dbReference type="AlphaFoldDB" id="A0A7R9L137"/>
<dbReference type="PROSITE" id="PS50012">
    <property type="entry name" value="RCC1_3"/>
    <property type="match status" value="1"/>
</dbReference>
<protein>
    <recommendedName>
        <fullName evidence="3">BTB domain-containing protein</fullName>
    </recommendedName>
</protein>
<dbReference type="InterPro" id="IPR009091">
    <property type="entry name" value="RCC1/BLIP-II"/>
</dbReference>
<dbReference type="Pfam" id="PF00651">
    <property type="entry name" value="BTB"/>
    <property type="match status" value="1"/>
</dbReference>
<reference evidence="4" key="1">
    <citation type="submission" date="2020-11" db="EMBL/GenBank/DDBJ databases">
        <authorList>
            <person name="Tran Van P."/>
        </authorList>
    </citation>
    <scope>NUCLEOTIDE SEQUENCE</scope>
</reference>
<evidence type="ECO:0000256" key="2">
    <source>
        <dbReference type="PROSITE-ProRule" id="PRU00235"/>
    </source>
</evidence>
<dbReference type="Gene3D" id="2.130.10.30">
    <property type="entry name" value="Regulator of chromosome condensation 1/beta-lactamase-inhibitor protein II"/>
    <property type="match status" value="1"/>
</dbReference>
<dbReference type="PANTHER" id="PTHR22872">
    <property type="entry name" value="BTK-BINDING PROTEIN-RELATED"/>
    <property type="match status" value="1"/>
</dbReference>
<dbReference type="SMART" id="SM00225">
    <property type="entry name" value="BTB"/>
    <property type="match status" value="1"/>
</dbReference>
<gene>
    <name evidence="4" type="ORF">OSB1V03_LOCUS12329</name>
</gene>
<dbReference type="InterPro" id="IPR000210">
    <property type="entry name" value="BTB/POZ_dom"/>
</dbReference>
<sequence length="369" mass="41826">NKYGSLGVGTLEDSSTPQLVHGLDGQRVVAVACGNSHTLVLTVSRRYAVPVTEIADQSVVTLSCGRNHTAALTDTGRVYVWGSSHISRPRLTPEPLATHSVYDIFAKYSKIDMTFKTIIFNNKINDIENIDERNADQKQLYFEDKLIDGIKDMNIGLDTSAPNNSNCNTSSGTVGLDHKSKNSEKLIPLKVFGKHLSDIFDNKSNYDLVFVFNEKTINCHKFVIKLRNKQFWQKCQLMLNSIYNNSNDNEIRIQDYSYESFYAFLEFLYAIKPKITPRIRREVSKLATLYGEPALEELCNYNVYGSDVKCIDLSNVCSLYEMSITDGCVELEKRCVEFVTNNLIPCFKSDSFHALPQHVSKRLMQSVFE</sequence>
<evidence type="ECO:0000313" key="5">
    <source>
        <dbReference type="Proteomes" id="UP000759131"/>
    </source>
</evidence>
<evidence type="ECO:0000259" key="3">
    <source>
        <dbReference type="PROSITE" id="PS50097"/>
    </source>
</evidence>
<dbReference type="InterPro" id="IPR011333">
    <property type="entry name" value="SKP1/BTB/POZ_sf"/>
</dbReference>
<proteinExistence type="predicted"/>
<organism evidence="4">
    <name type="scientific">Medioppia subpectinata</name>
    <dbReference type="NCBI Taxonomy" id="1979941"/>
    <lineage>
        <taxon>Eukaryota</taxon>
        <taxon>Metazoa</taxon>
        <taxon>Ecdysozoa</taxon>
        <taxon>Arthropoda</taxon>
        <taxon>Chelicerata</taxon>
        <taxon>Arachnida</taxon>
        <taxon>Acari</taxon>
        <taxon>Acariformes</taxon>
        <taxon>Sarcoptiformes</taxon>
        <taxon>Oribatida</taxon>
        <taxon>Brachypylina</taxon>
        <taxon>Oppioidea</taxon>
        <taxon>Oppiidae</taxon>
        <taxon>Medioppia</taxon>
    </lineage>
</organism>
<dbReference type="PANTHER" id="PTHR22872:SF2">
    <property type="entry name" value="INHIBITOR OF BRUTON TYROSINE KINASE"/>
    <property type="match status" value="1"/>
</dbReference>
<feature type="domain" description="BTB" evidence="3">
    <location>
        <begin position="206"/>
        <end position="277"/>
    </location>
</feature>
<name>A0A7R9L137_9ACAR</name>
<dbReference type="EMBL" id="OC864769">
    <property type="protein sequence ID" value="CAD7631921.1"/>
    <property type="molecule type" value="Genomic_DNA"/>
</dbReference>
<dbReference type="OrthoDB" id="16281at2759"/>